<name>A0A918LJT1_9PSEU</name>
<dbReference type="Proteomes" id="UP000660680">
    <property type="component" value="Unassembled WGS sequence"/>
</dbReference>
<feature type="domain" description="Beta-lactamase-related" evidence="1">
    <location>
        <begin position="7"/>
        <end position="320"/>
    </location>
</feature>
<dbReference type="EMBL" id="BMRB01000010">
    <property type="protein sequence ID" value="GGS58590.1"/>
    <property type="molecule type" value="Genomic_DNA"/>
</dbReference>
<organism evidence="2 3">
    <name type="scientific">Actinokineospora fastidiosa</name>
    <dbReference type="NCBI Taxonomy" id="1816"/>
    <lineage>
        <taxon>Bacteria</taxon>
        <taxon>Bacillati</taxon>
        <taxon>Actinomycetota</taxon>
        <taxon>Actinomycetes</taxon>
        <taxon>Pseudonocardiales</taxon>
        <taxon>Pseudonocardiaceae</taxon>
        <taxon>Actinokineospora</taxon>
    </lineage>
</organism>
<dbReference type="InterPro" id="IPR050491">
    <property type="entry name" value="AmpC-like"/>
</dbReference>
<protein>
    <submittedName>
        <fullName evidence="2">Serine hydrolase</fullName>
    </submittedName>
</protein>
<evidence type="ECO:0000313" key="2">
    <source>
        <dbReference type="EMBL" id="GGS58590.1"/>
    </source>
</evidence>
<proteinExistence type="predicted"/>
<comment type="caution">
    <text evidence="2">The sequence shown here is derived from an EMBL/GenBank/DDBJ whole genome shotgun (WGS) entry which is preliminary data.</text>
</comment>
<evidence type="ECO:0000259" key="1">
    <source>
        <dbReference type="Pfam" id="PF00144"/>
    </source>
</evidence>
<dbReference type="PANTHER" id="PTHR46825">
    <property type="entry name" value="D-ALANYL-D-ALANINE-CARBOXYPEPTIDASE/ENDOPEPTIDASE AMPH"/>
    <property type="match status" value="1"/>
</dbReference>
<dbReference type="AlphaFoldDB" id="A0A918LJT1"/>
<dbReference type="GO" id="GO:0016787">
    <property type="term" value="F:hydrolase activity"/>
    <property type="evidence" value="ECO:0007669"/>
    <property type="project" value="UniProtKB-KW"/>
</dbReference>
<dbReference type="InterPro" id="IPR001466">
    <property type="entry name" value="Beta-lactam-related"/>
</dbReference>
<gene>
    <name evidence="2" type="ORF">GCM10010171_61950</name>
</gene>
<evidence type="ECO:0000313" key="3">
    <source>
        <dbReference type="Proteomes" id="UP000660680"/>
    </source>
</evidence>
<sequence>MDSARIRRRLTELAAEYSIPGLQLAIHGDRLIRTFATGVRRHGTAEPVTDESAFPTGSITKLLTAATAMVLVADGDLHLDKPLAEQVDGLSALPERTRGQLTARHVLSHTGGLPSDPPDVRATSLRRHVEDCCRAVDPLAAPGTAFSYSNIGYLIAGHAIEDITGMTWAEAAQALVLDPLDLPGRFVVGPGRAADLVTGHAVRRDTGVARPVAQSLCPPEAPAGAWAASASDLVRLGRALAGFEPDGPLDPDALAEMRAPAPCAEPFGLADGWGIGLASYGGGALRSVGHDGTGDGTSCHLRVDPATGTAVALTANGATGFALWRELVAELPDLGVPIADYDPLPDLGDPVAPPPGCVGEYANGETTYRITHAGGGRLHAAVDGAPFADLTVYPGLRCALRDCDTGVTDQVGRFITGPNGEPAWFQVGGRLAHRGRAAVSAA</sequence>
<keyword evidence="2" id="KW-0378">Hydrolase</keyword>
<dbReference type="Pfam" id="PF00144">
    <property type="entry name" value="Beta-lactamase"/>
    <property type="match status" value="1"/>
</dbReference>
<dbReference type="Gene3D" id="3.40.710.10">
    <property type="entry name" value="DD-peptidase/beta-lactamase superfamily"/>
    <property type="match status" value="1"/>
</dbReference>
<dbReference type="SUPFAM" id="SSF56601">
    <property type="entry name" value="beta-lactamase/transpeptidase-like"/>
    <property type="match status" value="1"/>
</dbReference>
<reference evidence="2" key="2">
    <citation type="submission" date="2020-09" db="EMBL/GenBank/DDBJ databases">
        <authorList>
            <person name="Sun Q."/>
            <person name="Ohkuma M."/>
        </authorList>
    </citation>
    <scope>NUCLEOTIDE SEQUENCE</scope>
    <source>
        <strain evidence="2">JCM 3276</strain>
    </source>
</reference>
<accession>A0A918LJT1</accession>
<dbReference type="RefSeq" id="WP_189214163.1">
    <property type="nucleotide sequence ID" value="NZ_BMRB01000010.1"/>
</dbReference>
<keyword evidence="3" id="KW-1185">Reference proteome</keyword>
<reference evidence="2" key="1">
    <citation type="journal article" date="2014" name="Int. J. Syst. Evol. Microbiol.">
        <title>Complete genome sequence of Corynebacterium casei LMG S-19264T (=DSM 44701T), isolated from a smear-ripened cheese.</title>
        <authorList>
            <consortium name="US DOE Joint Genome Institute (JGI-PGF)"/>
            <person name="Walter F."/>
            <person name="Albersmeier A."/>
            <person name="Kalinowski J."/>
            <person name="Ruckert C."/>
        </authorList>
    </citation>
    <scope>NUCLEOTIDE SEQUENCE</scope>
    <source>
        <strain evidence="2">JCM 3276</strain>
    </source>
</reference>
<dbReference type="InterPro" id="IPR012338">
    <property type="entry name" value="Beta-lactam/transpept-like"/>
</dbReference>
<dbReference type="PANTHER" id="PTHR46825:SF9">
    <property type="entry name" value="BETA-LACTAMASE-RELATED DOMAIN-CONTAINING PROTEIN"/>
    <property type="match status" value="1"/>
</dbReference>